<dbReference type="EMBL" id="LGCN01000074">
    <property type="protein sequence ID" value="KOT42591.1"/>
    <property type="molecule type" value="Genomic_DNA"/>
</dbReference>
<evidence type="ECO:0000313" key="2">
    <source>
        <dbReference type="Proteomes" id="UP000037773"/>
    </source>
</evidence>
<accession>A0A0M8QLY8</accession>
<proteinExistence type="predicted"/>
<evidence type="ECO:0000313" key="1">
    <source>
        <dbReference type="EMBL" id="KOT42591.1"/>
    </source>
</evidence>
<dbReference type="Proteomes" id="UP000037773">
    <property type="component" value="Unassembled WGS sequence"/>
</dbReference>
<gene>
    <name evidence="1" type="ORF">ADK41_07105</name>
</gene>
<protein>
    <submittedName>
        <fullName evidence="1">Uncharacterized protein</fullName>
    </submittedName>
</protein>
<dbReference type="AlphaFoldDB" id="A0A0M8QLY8"/>
<comment type="caution">
    <text evidence="1">The sequence shown here is derived from an EMBL/GenBank/DDBJ whole genome shotgun (WGS) entry which is preliminary data.</text>
</comment>
<name>A0A0M8QLY8_9ACTN</name>
<organism evidence="1 2">
    <name type="scientific">Streptomyces caelestis</name>
    <dbReference type="NCBI Taxonomy" id="36816"/>
    <lineage>
        <taxon>Bacteria</taxon>
        <taxon>Bacillati</taxon>
        <taxon>Actinomycetota</taxon>
        <taxon>Actinomycetes</taxon>
        <taxon>Kitasatosporales</taxon>
        <taxon>Streptomycetaceae</taxon>
        <taxon>Streptomyces</taxon>
    </lineage>
</organism>
<keyword evidence="2" id="KW-1185">Reference proteome</keyword>
<sequence>MSAAAAIRRTVVLERPWFRRSRAAAEWAASRVVAPEPVCGTRGRGPNASHLWVRAFTGAGRGLW</sequence>
<reference evidence="1 2" key="1">
    <citation type="submission" date="2015-07" db="EMBL/GenBank/DDBJ databases">
        <authorList>
            <person name="Noorani M."/>
        </authorList>
    </citation>
    <scope>NUCLEOTIDE SEQUENCE [LARGE SCALE GENOMIC DNA]</scope>
    <source>
        <strain evidence="1 2">NRRL B-24567</strain>
    </source>
</reference>